<dbReference type="InterPro" id="IPR002933">
    <property type="entry name" value="Peptidase_M20"/>
</dbReference>
<evidence type="ECO:0000259" key="2">
    <source>
        <dbReference type="Pfam" id="PF07687"/>
    </source>
</evidence>
<dbReference type="NCBIfam" id="NF038260">
    <property type="entry name" value="ectoine_DoeB_2"/>
    <property type="match status" value="1"/>
</dbReference>
<dbReference type="PIRSF" id="PIRSF005962">
    <property type="entry name" value="Pept_M20D_amidohydro"/>
    <property type="match status" value="1"/>
</dbReference>
<organism evidence="3">
    <name type="scientific">hydrothermal vent metagenome</name>
    <dbReference type="NCBI Taxonomy" id="652676"/>
    <lineage>
        <taxon>unclassified sequences</taxon>
        <taxon>metagenomes</taxon>
        <taxon>ecological metagenomes</taxon>
    </lineage>
</organism>
<dbReference type="GO" id="GO:0050118">
    <property type="term" value="F:N-acetyldiaminopimelate deacetylase activity"/>
    <property type="evidence" value="ECO:0007669"/>
    <property type="project" value="UniProtKB-EC"/>
</dbReference>
<dbReference type="SUPFAM" id="SSF55031">
    <property type="entry name" value="Bacterial exopeptidase dimerisation domain"/>
    <property type="match status" value="1"/>
</dbReference>
<protein>
    <submittedName>
        <fullName evidence="3">N-acetyl-L,L-diaminopimelate deacetylase</fullName>
        <ecNumber evidence="3">3.5.1.47</ecNumber>
    </submittedName>
</protein>
<dbReference type="EC" id="3.5.1.47" evidence="3"/>
<dbReference type="SUPFAM" id="SSF53187">
    <property type="entry name" value="Zn-dependent exopeptidases"/>
    <property type="match status" value="1"/>
</dbReference>
<evidence type="ECO:0000313" key="3">
    <source>
        <dbReference type="EMBL" id="CUS40317.1"/>
    </source>
</evidence>
<dbReference type="AlphaFoldDB" id="A0A160TB97"/>
<accession>A0A160TB97</accession>
<name>A0A160TB97_9ZZZZ</name>
<dbReference type="Gene3D" id="3.30.70.360">
    <property type="match status" value="1"/>
</dbReference>
<dbReference type="InterPro" id="IPR036264">
    <property type="entry name" value="Bact_exopeptidase_dim_dom"/>
</dbReference>
<dbReference type="Pfam" id="PF07687">
    <property type="entry name" value="M20_dimer"/>
    <property type="match status" value="1"/>
</dbReference>
<dbReference type="Pfam" id="PF01546">
    <property type="entry name" value="Peptidase_M20"/>
    <property type="match status" value="1"/>
</dbReference>
<dbReference type="InterPro" id="IPR011650">
    <property type="entry name" value="Peptidase_M20_dimer"/>
</dbReference>
<dbReference type="FunFam" id="3.30.70.360:FF:000001">
    <property type="entry name" value="N-acetyldiaminopimelate deacetylase"/>
    <property type="match status" value="1"/>
</dbReference>
<keyword evidence="1 3" id="KW-0378">Hydrolase</keyword>
<dbReference type="EMBL" id="CZQC01000008">
    <property type="protein sequence ID" value="CUS40317.1"/>
    <property type="molecule type" value="Genomic_DNA"/>
</dbReference>
<dbReference type="PANTHER" id="PTHR11014:SF63">
    <property type="entry name" value="METALLOPEPTIDASE, PUTATIVE (AFU_ORTHOLOGUE AFUA_6G09600)-RELATED"/>
    <property type="match status" value="1"/>
</dbReference>
<dbReference type="NCBIfam" id="TIGR01891">
    <property type="entry name" value="amidohydrolases"/>
    <property type="match status" value="1"/>
</dbReference>
<dbReference type="PANTHER" id="PTHR11014">
    <property type="entry name" value="PEPTIDASE M20 FAMILY MEMBER"/>
    <property type="match status" value="1"/>
</dbReference>
<reference evidence="3" key="1">
    <citation type="submission" date="2015-10" db="EMBL/GenBank/DDBJ databases">
        <authorList>
            <person name="Gilbert D.G."/>
        </authorList>
    </citation>
    <scope>NUCLEOTIDE SEQUENCE</scope>
</reference>
<dbReference type="Gene3D" id="3.40.630.10">
    <property type="entry name" value="Zn peptidases"/>
    <property type="match status" value="1"/>
</dbReference>
<dbReference type="InterPro" id="IPR017439">
    <property type="entry name" value="Amidohydrolase"/>
</dbReference>
<feature type="domain" description="Peptidase M20 dimerisation" evidence="2">
    <location>
        <begin position="178"/>
        <end position="278"/>
    </location>
</feature>
<proteinExistence type="predicted"/>
<gene>
    <name evidence="3" type="ORF">MGWOODY_Tha2409</name>
</gene>
<sequence length="386" mass="42346">MSNDWQDTIKFAQNFRRELHRNPELSWQELQTANTVREALTELDIRWRTCAATGTVAYINESGTAPAIALRADIDALPIVEETNKEWSSNNPGCMHACGHDGHTATLIATARWLKQHEDELERQIVLIFQPAEEGGHGAREMIKDGALKGVSEIYGWHNWPAMPYGTMACPDDIVMCGNGTFTIRLIGKGGHASQPEACADPLLAASAVTIALQQICSRRIAPQQTAVVSVTKFQSGDALTVTPQYAELGGSIRVPDEATRTHINNLITEIATQTAGAYGVKCEIEHTPRYSATINHEKQATTARLIWSQLHGDAGLAHGQATPIMASEDFSYYLNAIPGAFALMGSDDGKGHNMPCHSPYYDFNDRLIADVCRWFCRLSGMRTPP</sequence>
<evidence type="ECO:0000256" key="1">
    <source>
        <dbReference type="ARBA" id="ARBA00022801"/>
    </source>
</evidence>